<reference evidence="4" key="1">
    <citation type="submission" date="2021-06" db="EMBL/GenBank/DDBJ databases">
        <authorList>
            <person name="Kallberg Y."/>
            <person name="Tangrot J."/>
            <person name="Rosling A."/>
        </authorList>
    </citation>
    <scope>NUCLEOTIDE SEQUENCE</scope>
    <source>
        <strain evidence="4">IN212</strain>
    </source>
</reference>
<protein>
    <submittedName>
        <fullName evidence="4">11199_t:CDS:1</fullName>
    </submittedName>
</protein>
<proteinExistence type="predicted"/>
<dbReference type="OrthoDB" id="3226462at2759"/>
<accession>A0A9N9KA99</accession>
<dbReference type="Gene3D" id="3.40.50.10810">
    <property type="entry name" value="Tandem AAA-ATPase domain"/>
    <property type="match status" value="1"/>
</dbReference>
<name>A0A9N9KA99_9GLOM</name>
<dbReference type="Pfam" id="PF00176">
    <property type="entry name" value="SNF2-rel_dom"/>
    <property type="match status" value="1"/>
</dbReference>
<feature type="non-terminal residue" evidence="4">
    <location>
        <position position="1"/>
    </location>
</feature>
<dbReference type="InterPro" id="IPR038718">
    <property type="entry name" value="SNF2-like_sf"/>
</dbReference>
<keyword evidence="2" id="KW-0067">ATP-binding</keyword>
<organism evidence="4 5">
    <name type="scientific">Racocetra fulgida</name>
    <dbReference type="NCBI Taxonomy" id="60492"/>
    <lineage>
        <taxon>Eukaryota</taxon>
        <taxon>Fungi</taxon>
        <taxon>Fungi incertae sedis</taxon>
        <taxon>Mucoromycota</taxon>
        <taxon>Glomeromycotina</taxon>
        <taxon>Glomeromycetes</taxon>
        <taxon>Diversisporales</taxon>
        <taxon>Gigasporaceae</taxon>
        <taxon>Racocetra</taxon>
    </lineage>
</organism>
<dbReference type="InterPro" id="IPR027417">
    <property type="entry name" value="P-loop_NTPase"/>
</dbReference>
<feature type="non-terminal residue" evidence="4">
    <location>
        <position position="67"/>
    </location>
</feature>
<evidence type="ECO:0000256" key="2">
    <source>
        <dbReference type="ARBA" id="ARBA00022840"/>
    </source>
</evidence>
<dbReference type="GO" id="GO:0005524">
    <property type="term" value="F:ATP binding"/>
    <property type="evidence" value="ECO:0007669"/>
    <property type="project" value="InterPro"/>
</dbReference>
<keyword evidence="5" id="KW-1185">Reference proteome</keyword>
<dbReference type="AlphaFoldDB" id="A0A9N9KA99"/>
<dbReference type="InterPro" id="IPR000330">
    <property type="entry name" value="SNF2_N"/>
</dbReference>
<evidence type="ECO:0000256" key="1">
    <source>
        <dbReference type="ARBA" id="ARBA00022741"/>
    </source>
</evidence>
<evidence type="ECO:0000313" key="5">
    <source>
        <dbReference type="Proteomes" id="UP000789396"/>
    </source>
</evidence>
<dbReference type="PANTHER" id="PTHR10799">
    <property type="entry name" value="SNF2/RAD54 HELICASE FAMILY"/>
    <property type="match status" value="1"/>
</dbReference>
<dbReference type="Proteomes" id="UP000789396">
    <property type="component" value="Unassembled WGS sequence"/>
</dbReference>
<sequence length="67" mass="7846">SFEEWFNTPFANAGGQDKIALNEEESLLVIRRLHKDVESELPDKVERVIKVKLSALQIKLYHQMQKH</sequence>
<gene>
    <name evidence="4" type="ORF">RFULGI_LOCUS19140</name>
</gene>
<evidence type="ECO:0000259" key="3">
    <source>
        <dbReference type="Pfam" id="PF00176"/>
    </source>
</evidence>
<dbReference type="EMBL" id="CAJVPZ010090416">
    <property type="protein sequence ID" value="CAG8814839.1"/>
    <property type="molecule type" value="Genomic_DNA"/>
</dbReference>
<keyword evidence="1" id="KW-0547">Nucleotide-binding</keyword>
<feature type="domain" description="SNF2 N-terminal" evidence="3">
    <location>
        <begin position="1"/>
        <end position="65"/>
    </location>
</feature>
<comment type="caution">
    <text evidence="4">The sequence shown here is derived from an EMBL/GenBank/DDBJ whole genome shotgun (WGS) entry which is preliminary data.</text>
</comment>
<dbReference type="Gene3D" id="3.40.50.300">
    <property type="entry name" value="P-loop containing nucleotide triphosphate hydrolases"/>
    <property type="match status" value="1"/>
</dbReference>
<evidence type="ECO:0000313" key="4">
    <source>
        <dbReference type="EMBL" id="CAG8814839.1"/>
    </source>
</evidence>